<dbReference type="EMBL" id="JARJCW010000003">
    <property type="protein sequence ID" value="KAJ7226680.1"/>
    <property type="molecule type" value="Genomic_DNA"/>
</dbReference>
<gene>
    <name evidence="2" type="ORF">GGX14DRAFT_626715</name>
</gene>
<dbReference type="Gene3D" id="1.20.1280.50">
    <property type="match status" value="1"/>
</dbReference>
<reference evidence="2" key="1">
    <citation type="submission" date="2023-03" db="EMBL/GenBank/DDBJ databases">
        <title>Massive genome expansion in bonnet fungi (Mycena s.s.) driven by repeated elements and novel gene families across ecological guilds.</title>
        <authorList>
            <consortium name="Lawrence Berkeley National Laboratory"/>
            <person name="Harder C.B."/>
            <person name="Miyauchi S."/>
            <person name="Viragh M."/>
            <person name="Kuo A."/>
            <person name="Thoen E."/>
            <person name="Andreopoulos B."/>
            <person name="Lu D."/>
            <person name="Skrede I."/>
            <person name="Drula E."/>
            <person name="Henrissat B."/>
            <person name="Morin E."/>
            <person name="Kohler A."/>
            <person name="Barry K."/>
            <person name="LaButti K."/>
            <person name="Morin E."/>
            <person name="Salamov A."/>
            <person name="Lipzen A."/>
            <person name="Mereny Z."/>
            <person name="Hegedus B."/>
            <person name="Baldrian P."/>
            <person name="Stursova M."/>
            <person name="Weitz H."/>
            <person name="Taylor A."/>
            <person name="Grigoriev I.V."/>
            <person name="Nagy L.G."/>
            <person name="Martin F."/>
            <person name="Kauserud H."/>
        </authorList>
    </citation>
    <scope>NUCLEOTIDE SEQUENCE</scope>
    <source>
        <strain evidence="2">9144</strain>
    </source>
</reference>
<accession>A0AAD7E3D6</accession>
<keyword evidence="3" id="KW-1185">Reference proteome</keyword>
<evidence type="ECO:0000313" key="2">
    <source>
        <dbReference type="EMBL" id="KAJ7226680.1"/>
    </source>
</evidence>
<organism evidence="2 3">
    <name type="scientific">Mycena pura</name>
    <dbReference type="NCBI Taxonomy" id="153505"/>
    <lineage>
        <taxon>Eukaryota</taxon>
        <taxon>Fungi</taxon>
        <taxon>Dikarya</taxon>
        <taxon>Basidiomycota</taxon>
        <taxon>Agaricomycotina</taxon>
        <taxon>Agaricomycetes</taxon>
        <taxon>Agaricomycetidae</taxon>
        <taxon>Agaricales</taxon>
        <taxon>Marasmiineae</taxon>
        <taxon>Mycenaceae</taxon>
        <taxon>Mycena</taxon>
    </lineage>
</organism>
<feature type="domain" description="F-box" evidence="1">
    <location>
        <begin position="111"/>
        <end position="167"/>
    </location>
</feature>
<dbReference type="Pfam" id="PF12937">
    <property type="entry name" value="F-box-like"/>
    <property type="match status" value="1"/>
</dbReference>
<sequence>MQCVFIVLMRAHYHSPYIRENCGTACSTHCPPSKDFQLPASPCPELLITNSVSSDFQANEIRQLILDTDAEISALGDEITRVQCALDRLELRRAGLRDFVKSHRPVVSAVRRLPRDILGEIFSHYLASSGSAYPPSGLPTRLLHLVGVCDRWRTIALASPLLWRHVNPRADAWKVSNVSGKMQQISLQLQRSAPVALSIDLAVMEGSCLLNSILNLLLTESRRWQTLFLGIHDYKLLATSGAEFPILEKLDMEFHESVAGHAALFCRSLPALVHLTLTAHSTSIPDGLDFIWAQLRTCTLTDCWTDDILRILPLFSAGARVCVNDCFPPGDVHPTSVHTVVSDLSLWCYQEVTDTLLDALTAPCLKRLDIEGDYSFPGIIRFFDRSACALTHLTMDIPAGLYLDRFTDELLTLLRSPHARDIVDLQVDLDSQGDSEGFMDVLAMRDVVPKLRVLAFEYIAWLNEAKLLEICENRQSILQSLWLSRHISISQDTVQTLDSGAVELVRF</sequence>
<protein>
    <recommendedName>
        <fullName evidence="1">F-box domain-containing protein</fullName>
    </recommendedName>
</protein>
<dbReference type="AlphaFoldDB" id="A0AAD7E3D6"/>
<name>A0AAD7E3D6_9AGAR</name>
<proteinExistence type="predicted"/>
<dbReference type="Proteomes" id="UP001219525">
    <property type="component" value="Unassembled WGS sequence"/>
</dbReference>
<dbReference type="InterPro" id="IPR001810">
    <property type="entry name" value="F-box_dom"/>
</dbReference>
<evidence type="ECO:0000313" key="3">
    <source>
        <dbReference type="Proteomes" id="UP001219525"/>
    </source>
</evidence>
<evidence type="ECO:0000259" key="1">
    <source>
        <dbReference type="Pfam" id="PF12937"/>
    </source>
</evidence>
<comment type="caution">
    <text evidence="2">The sequence shown here is derived from an EMBL/GenBank/DDBJ whole genome shotgun (WGS) entry which is preliminary data.</text>
</comment>